<dbReference type="EMBL" id="JALJOS010000003">
    <property type="protein sequence ID" value="KAK9841294.1"/>
    <property type="molecule type" value="Genomic_DNA"/>
</dbReference>
<keyword evidence="4" id="KW-1185">Reference proteome</keyword>
<evidence type="ECO:0000256" key="1">
    <source>
        <dbReference type="SAM" id="MobiDB-lite"/>
    </source>
</evidence>
<accession>A0AAW1S5T9</accession>
<evidence type="ECO:0000313" key="4">
    <source>
        <dbReference type="Proteomes" id="UP001438707"/>
    </source>
</evidence>
<name>A0AAW1S5T9_9CHLO</name>
<dbReference type="AlphaFoldDB" id="A0AAW1S5T9"/>
<feature type="region of interest" description="Disordered" evidence="1">
    <location>
        <begin position="522"/>
        <end position="541"/>
    </location>
</feature>
<sequence>MNSMHASGLQQQQQAQWGPPAVRQNTVDAMLDDLQIPDVRMDLNIPDDSFDFQGYPGLAAPSLNPAGSLRDPLRAGSLGAHGLRTGMSGDMDVFAQNLPEGFLASLGSQDPSFAQPPSSRLVTTGNDAAQPGFPTDPQLPGMPQLPPLTSDIYSSPGDLYSTPFAAANTQFNGMLNMPTGMPALSDGSGSGPRVLEPDEAFPSTAENDPQFDSHLDSHPHAYGLGPLHDTKTKRNAKQQMQNKQAQQRYRERRKQRFTEMESQVKVLTNQLQDQASLRRQNNALMARVKELEHAVLLRTSALEQVKQQLNAQGLAEPSIQPDREDSNDSEQVTASGGDFDTYIMRPGVSINRQEQLVIARGRQQAKEAQLRGFADVFTRRYTLLKQFIETHHLRDVSPTDVANTSQELQKELLHLLTSGSKACMAAEQSSGIKVLDLMTRNLQELTHMTCREERKKWITILQALKLTQAQSDTIVEMRKVLLHKLGSVYDERRQLHLQTMALMGSMASCSGNKMACMEQLPGQPPGSPVAAGGVKPEPGSAEDSLEQRIAGMSLSGYSYCARNDVSLDQMLDKIKDNLRLEQRIICELNATIIHKVFTPIQAALFLVEIYPAYTDTLALANIVEWLRAGRSSTELSSGKLEAIPSKEDKSDASDQCSLDRTDS</sequence>
<protein>
    <recommendedName>
        <fullName evidence="2">BZIP domain-containing protein</fullName>
    </recommendedName>
</protein>
<evidence type="ECO:0000259" key="2">
    <source>
        <dbReference type="PROSITE" id="PS00036"/>
    </source>
</evidence>
<dbReference type="InterPro" id="IPR046347">
    <property type="entry name" value="bZIP_sf"/>
</dbReference>
<dbReference type="InterPro" id="IPR004827">
    <property type="entry name" value="bZIP"/>
</dbReference>
<feature type="domain" description="BZIP" evidence="2">
    <location>
        <begin position="237"/>
        <end position="252"/>
    </location>
</feature>
<proteinExistence type="predicted"/>
<feature type="region of interest" description="Disordered" evidence="1">
    <location>
        <begin position="633"/>
        <end position="663"/>
    </location>
</feature>
<organism evidence="3 4">
    <name type="scientific">Apatococcus lobatus</name>
    <dbReference type="NCBI Taxonomy" id="904363"/>
    <lineage>
        <taxon>Eukaryota</taxon>
        <taxon>Viridiplantae</taxon>
        <taxon>Chlorophyta</taxon>
        <taxon>core chlorophytes</taxon>
        <taxon>Trebouxiophyceae</taxon>
        <taxon>Chlorellales</taxon>
        <taxon>Chlorellaceae</taxon>
        <taxon>Apatococcus</taxon>
    </lineage>
</organism>
<reference evidence="3 4" key="1">
    <citation type="journal article" date="2024" name="Nat. Commun.">
        <title>Phylogenomics reveals the evolutionary origins of lichenization in chlorophyte algae.</title>
        <authorList>
            <person name="Puginier C."/>
            <person name="Libourel C."/>
            <person name="Otte J."/>
            <person name="Skaloud P."/>
            <person name="Haon M."/>
            <person name="Grisel S."/>
            <person name="Petersen M."/>
            <person name="Berrin J.G."/>
            <person name="Delaux P.M."/>
            <person name="Dal Grande F."/>
            <person name="Keller J."/>
        </authorList>
    </citation>
    <scope>NUCLEOTIDE SEQUENCE [LARGE SCALE GENOMIC DNA]</scope>
    <source>
        <strain evidence="3 4">SAG 2145</strain>
    </source>
</reference>
<dbReference type="Gene3D" id="1.20.5.170">
    <property type="match status" value="1"/>
</dbReference>
<feature type="region of interest" description="Disordered" evidence="1">
    <location>
        <begin position="1"/>
        <end position="20"/>
    </location>
</feature>
<dbReference type="GO" id="GO:0003700">
    <property type="term" value="F:DNA-binding transcription factor activity"/>
    <property type="evidence" value="ECO:0007669"/>
    <property type="project" value="InterPro"/>
</dbReference>
<feature type="compositionally biased region" description="Basic and acidic residues" evidence="1">
    <location>
        <begin position="644"/>
        <end position="663"/>
    </location>
</feature>
<comment type="caution">
    <text evidence="3">The sequence shown here is derived from an EMBL/GenBank/DDBJ whole genome shotgun (WGS) entry which is preliminary data.</text>
</comment>
<feature type="region of interest" description="Disordered" evidence="1">
    <location>
        <begin position="312"/>
        <end position="338"/>
    </location>
</feature>
<feature type="region of interest" description="Disordered" evidence="1">
    <location>
        <begin position="179"/>
        <end position="257"/>
    </location>
</feature>
<dbReference type="Proteomes" id="UP001438707">
    <property type="component" value="Unassembled WGS sequence"/>
</dbReference>
<evidence type="ECO:0000313" key="3">
    <source>
        <dbReference type="EMBL" id="KAK9841294.1"/>
    </source>
</evidence>
<feature type="compositionally biased region" description="Low complexity" evidence="1">
    <location>
        <begin position="237"/>
        <end position="247"/>
    </location>
</feature>
<dbReference type="PROSITE" id="PS00036">
    <property type="entry name" value="BZIP_BASIC"/>
    <property type="match status" value="1"/>
</dbReference>
<dbReference type="SUPFAM" id="SSF57959">
    <property type="entry name" value="Leucine zipper domain"/>
    <property type="match status" value="1"/>
</dbReference>
<gene>
    <name evidence="3" type="ORF">WJX74_003325</name>
</gene>